<accession>A0AAW2DXZ0</accession>
<sequence>MNAELVKPYIMEEIDVAINQMAPLKAPGPNGMPPLFYQSFWQNIGSEVSKAVLSCPNSGSLLKSINHTFITLIPKVSNPKNVSEFRPIILCNVIYKNISKVIANRLKPFLNSIVSEAQSAFIADRLITDNILIAFESLHYMKTQSSGREGFMALKLDMSKAYDRVEWRFLENIMVKMGF</sequence>
<dbReference type="EMBL" id="JAZDWU010000001">
    <property type="protein sequence ID" value="KAL0013801.1"/>
    <property type="molecule type" value="Genomic_DNA"/>
</dbReference>
<dbReference type="PANTHER" id="PTHR46890:SF48">
    <property type="entry name" value="RNA-DIRECTED DNA POLYMERASE"/>
    <property type="match status" value="1"/>
</dbReference>
<gene>
    <name evidence="2" type="ORF">SO802_000870</name>
</gene>
<evidence type="ECO:0000313" key="3">
    <source>
        <dbReference type="Proteomes" id="UP001459277"/>
    </source>
</evidence>
<proteinExistence type="predicted"/>
<organism evidence="2 3">
    <name type="scientific">Lithocarpus litseifolius</name>
    <dbReference type="NCBI Taxonomy" id="425828"/>
    <lineage>
        <taxon>Eukaryota</taxon>
        <taxon>Viridiplantae</taxon>
        <taxon>Streptophyta</taxon>
        <taxon>Embryophyta</taxon>
        <taxon>Tracheophyta</taxon>
        <taxon>Spermatophyta</taxon>
        <taxon>Magnoliopsida</taxon>
        <taxon>eudicotyledons</taxon>
        <taxon>Gunneridae</taxon>
        <taxon>Pentapetalae</taxon>
        <taxon>rosids</taxon>
        <taxon>fabids</taxon>
        <taxon>Fagales</taxon>
        <taxon>Fagaceae</taxon>
        <taxon>Lithocarpus</taxon>
    </lineage>
</organism>
<reference evidence="2 3" key="1">
    <citation type="submission" date="2024-01" db="EMBL/GenBank/DDBJ databases">
        <title>A telomere-to-telomere, gap-free genome of sweet tea (Lithocarpus litseifolius).</title>
        <authorList>
            <person name="Zhou J."/>
        </authorList>
    </citation>
    <scope>NUCLEOTIDE SEQUENCE [LARGE SCALE GENOMIC DNA]</scope>
    <source>
        <strain evidence="2">Zhou-2022a</strain>
        <tissue evidence="2">Leaf</tissue>
    </source>
</reference>
<protein>
    <recommendedName>
        <fullName evidence="1">Reverse transcriptase domain-containing protein</fullName>
    </recommendedName>
</protein>
<dbReference type="Pfam" id="PF00078">
    <property type="entry name" value="RVT_1"/>
    <property type="match status" value="1"/>
</dbReference>
<feature type="domain" description="Reverse transcriptase" evidence="1">
    <location>
        <begin position="79"/>
        <end position="175"/>
    </location>
</feature>
<dbReference type="InterPro" id="IPR052343">
    <property type="entry name" value="Retrotransposon-Effector_Assoc"/>
</dbReference>
<name>A0AAW2DXZ0_9ROSI</name>
<evidence type="ECO:0000259" key="1">
    <source>
        <dbReference type="Pfam" id="PF00078"/>
    </source>
</evidence>
<comment type="caution">
    <text evidence="2">The sequence shown here is derived from an EMBL/GenBank/DDBJ whole genome shotgun (WGS) entry which is preliminary data.</text>
</comment>
<dbReference type="AlphaFoldDB" id="A0AAW2DXZ0"/>
<dbReference type="CDD" id="cd01650">
    <property type="entry name" value="RT_nLTR_like"/>
    <property type="match status" value="1"/>
</dbReference>
<keyword evidence="3" id="KW-1185">Reference proteome</keyword>
<dbReference type="PANTHER" id="PTHR46890">
    <property type="entry name" value="NON-LTR RETROLELEMENT REVERSE TRANSCRIPTASE-LIKE PROTEIN-RELATED"/>
    <property type="match status" value="1"/>
</dbReference>
<evidence type="ECO:0000313" key="2">
    <source>
        <dbReference type="EMBL" id="KAL0013801.1"/>
    </source>
</evidence>
<dbReference type="InterPro" id="IPR000477">
    <property type="entry name" value="RT_dom"/>
</dbReference>
<dbReference type="Proteomes" id="UP001459277">
    <property type="component" value="Unassembled WGS sequence"/>
</dbReference>